<feature type="region of interest" description="Disordered" evidence="2">
    <location>
        <begin position="110"/>
        <end position="129"/>
    </location>
</feature>
<evidence type="ECO:0000313" key="3">
    <source>
        <dbReference type="EMBL" id="CAG5114592.1"/>
    </source>
</evidence>
<feature type="compositionally biased region" description="Polar residues" evidence="2">
    <location>
        <begin position="119"/>
        <end position="129"/>
    </location>
</feature>
<evidence type="ECO:0000256" key="1">
    <source>
        <dbReference type="SAM" id="Coils"/>
    </source>
</evidence>
<dbReference type="AlphaFoldDB" id="A0A8S3YH34"/>
<dbReference type="GO" id="GO:0043001">
    <property type="term" value="P:Golgi to plasma membrane protein transport"/>
    <property type="evidence" value="ECO:0007669"/>
    <property type="project" value="InterPro"/>
</dbReference>
<evidence type="ECO:0008006" key="5">
    <source>
        <dbReference type="Google" id="ProtNLM"/>
    </source>
</evidence>
<keyword evidence="1" id="KW-0175">Coiled coil</keyword>
<proteinExistence type="predicted"/>
<dbReference type="PANTHER" id="PTHR13066:SF2">
    <property type="entry name" value="GOLGIN-45"/>
    <property type="match status" value="1"/>
</dbReference>
<feature type="coiled-coil region" evidence="1">
    <location>
        <begin position="185"/>
        <end position="219"/>
    </location>
</feature>
<dbReference type="OrthoDB" id="5959043at2759"/>
<gene>
    <name evidence="3" type="ORF">CUNI_LOCUS150</name>
</gene>
<name>A0A8S3YH34_9EUPU</name>
<dbReference type="GO" id="GO:0007030">
    <property type="term" value="P:Golgi organization"/>
    <property type="evidence" value="ECO:0007669"/>
    <property type="project" value="InterPro"/>
</dbReference>
<dbReference type="GO" id="GO:0000139">
    <property type="term" value="C:Golgi membrane"/>
    <property type="evidence" value="ECO:0007669"/>
    <property type="project" value="TreeGrafter"/>
</dbReference>
<reference evidence="3" key="1">
    <citation type="submission" date="2021-04" db="EMBL/GenBank/DDBJ databases">
        <authorList>
            <consortium name="Molecular Ecology Group"/>
        </authorList>
    </citation>
    <scope>NUCLEOTIDE SEQUENCE</scope>
</reference>
<protein>
    <recommendedName>
        <fullName evidence="5">Golgin-45</fullName>
    </recommendedName>
</protein>
<keyword evidence="4" id="KW-1185">Reference proteome</keyword>
<dbReference type="PANTHER" id="PTHR13066">
    <property type="entry name" value="BASIC LEUCINE ZIPPER NUCLEAR FACTOR 1 BLZF1 PROTEIN"/>
    <property type="match status" value="1"/>
</dbReference>
<accession>A0A8S3YH34</accession>
<organism evidence="3 4">
    <name type="scientific">Candidula unifasciata</name>
    <dbReference type="NCBI Taxonomy" id="100452"/>
    <lineage>
        <taxon>Eukaryota</taxon>
        <taxon>Metazoa</taxon>
        <taxon>Spiralia</taxon>
        <taxon>Lophotrochozoa</taxon>
        <taxon>Mollusca</taxon>
        <taxon>Gastropoda</taxon>
        <taxon>Heterobranchia</taxon>
        <taxon>Euthyneura</taxon>
        <taxon>Panpulmonata</taxon>
        <taxon>Eupulmonata</taxon>
        <taxon>Stylommatophora</taxon>
        <taxon>Helicina</taxon>
        <taxon>Helicoidea</taxon>
        <taxon>Geomitridae</taxon>
        <taxon>Candidula</taxon>
    </lineage>
</organism>
<dbReference type="Proteomes" id="UP000678393">
    <property type="component" value="Unassembled WGS sequence"/>
</dbReference>
<evidence type="ECO:0000313" key="4">
    <source>
        <dbReference type="Proteomes" id="UP000678393"/>
    </source>
</evidence>
<dbReference type="EMBL" id="CAJHNH020000013">
    <property type="protein sequence ID" value="CAG5114592.1"/>
    <property type="molecule type" value="Genomic_DNA"/>
</dbReference>
<evidence type="ECO:0000256" key="2">
    <source>
        <dbReference type="SAM" id="MobiDB-lite"/>
    </source>
</evidence>
<comment type="caution">
    <text evidence="3">The sequence shown here is derived from an EMBL/GenBank/DDBJ whole genome shotgun (WGS) entry which is preliminary data.</text>
</comment>
<dbReference type="InterPro" id="IPR027095">
    <property type="entry name" value="Golgin-45"/>
</dbReference>
<sequence length="452" mass="50175">MSQPKRDAKETILLRQAAPKYNFSGRKLPKESTKITGLEKTDFIAASSDTSVAQLPVKTDSTKAKPIAIVGASVQPAAATTVGNVKTSTSPLELITALPTVSTVTQYCSRSHSSRSDSQNISTERISPNIPVNSTDSALLRENLSAIDLQRSSVNACATLSERGLPATVPFTAVQRDSHYSVTDKSTCESHCQHLENERDQLKKELEVQLQVNSELKRLLIASVGDDLSQRVERLCRDRAQLSLDLGGFNKKMSEEYENLDKVSIQADMWRSKYLASRVMIEELGNARAFYALQCHDTQDALQKMLNERHELRTNLLEVHRILQQMKSAFDPLNAQRSSTLQSTNVLDLSRSCQQLAEAMRFRLLPAHVAVKIDMETDETSWAESVTRAEQFAHEVLSRPAEPPGCLQSGSAKLLPVKATADLQICRFHPNTRHDNLTYNCCAHCKGEINVI</sequence>